<sequence>MQAHEMEDDETQEHAMQDDEPQGLTLPDAVLSEVFAAGGFVVRARGALISRDWRHVAVDEAAWRGEYARRWWQHGTAGDEHDPIETPSWWRAAFGTRIASERAATELFAALLGPGGELPLSRSCVARDLEALVEAAPALLLELLATVGALAGDRHCVNQFAGVVDADNPHLGGPWNFPCRFIRKPPTRDVFRYAAFLRAVPGRAAERVVRALEMPRARDEAAAERAACHAGAALARASGLCCAGARVDTFEAGLRNVAGALRVFFDDAGVSRELARLADLARSSAEAEAAPGGDDVARELRLMTAVERLLFDGADPARPPLRGNRGDYYDAENSLVDAILERRLGIPISIASVFVAVCVRAGVRDDAIAPVNAPGHFPCHFLLRYEPANLFLDVFARSGNPAACTLDRRSVEGFIAGHNGLSLSHARASLDAALRSRPTPADVCRRALRNLAAIYDDDPCGSLVTCSLAAALEDAPGAAAISPLTAAIRCKLALADGGYDRGATHDRDRVLVLAGSLRRDLDAVGALMAGDVPADQRHALGRVLAVARAHLAKFSPPFEDAEPP</sequence>
<name>A0ABR1FTN7_AURAN</name>
<dbReference type="Pfam" id="PF13369">
    <property type="entry name" value="Transglut_core2"/>
    <property type="match status" value="1"/>
</dbReference>
<gene>
    <name evidence="3" type="ORF">SO694_00023162</name>
</gene>
<organism evidence="3 4">
    <name type="scientific">Aureococcus anophagefferens</name>
    <name type="common">Harmful bloom alga</name>
    <dbReference type="NCBI Taxonomy" id="44056"/>
    <lineage>
        <taxon>Eukaryota</taxon>
        <taxon>Sar</taxon>
        <taxon>Stramenopiles</taxon>
        <taxon>Ochrophyta</taxon>
        <taxon>Pelagophyceae</taxon>
        <taxon>Pelagomonadales</taxon>
        <taxon>Pelagomonadaceae</taxon>
        <taxon>Aureococcus</taxon>
    </lineage>
</organism>
<evidence type="ECO:0000313" key="3">
    <source>
        <dbReference type="EMBL" id="KAK7238351.1"/>
    </source>
</evidence>
<feature type="domain" description="Protein SirB1 N-terminal" evidence="2">
    <location>
        <begin position="270"/>
        <end position="397"/>
    </location>
</feature>
<protein>
    <submittedName>
        <fullName evidence="3">Glycosyltransferase (GlcNAc)</fullName>
    </submittedName>
</protein>
<accession>A0ABR1FTN7</accession>
<proteinExistence type="predicted"/>
<comment type="caution">
    <text evidence="3">The sequence shown here is derived from an EMBL/GenBank/DDBJ whole genome shotgun (WGS) entry which is preliminary data.</text>
</comment>
<dbReference type="PANTHER" id="PTHR31350">
    <property type="entry name" value="SI:DKEY-261L7.2"/>
    <property type="match status" value="1"/>
</dbReference>
<keyword evidence="4" id="KW-1185">Reference proteome</keyword>
<evidence type="ECO:0000256" key="1">
    <source>
        <dbReference type="SAM" id="MobiDB-lite"/>
    </source>
</evidence>
<evidence type="ECO:0000259" key="2">
    <source>
        <dbReference type="Pfam" id="PF13369"/>
    </source>
</evidence>
<dbReference type="InterPro" id="IPR032698">
    <property type="entry name" value="SirB1_N"/>
</dbReference>
<dbReference type="PANTHER" id="PTHR31350:SF21">
    <property type="entry name" value="F-BOX ONLY PROTEIN 21"/>
    <property type="match status" value="1"/>
</dbReference>
<dbReference type="EMBL" id="JBBJCI010000230">
    <property type="protein sequence ID" value="KAK7238351.1"/>
    <property type="molecule type" value="Genomic_DNA"/>
</dbReference>
<feature type="compositionally biased region" description="Acidic residues" evidence="1">
    <location>
        <begin position="1"/>
        <end position="11"/>
    </location>
</feature>
<evidence type="ECO:0000313" key="4">
    <source>
        <dbReference type="Proteomes" id="UP001363151"/>
    </source>
</evidence>
<feature type="region of interest" description="Disordered" evidence="1">
    <location>
        <begin position="1"/>
        <end position="23"/>
    </location>
</feature>
<reference evidence="3 4" key="1">
    <citation type="submission" date="2024-03" db="EMBL/GenBank/DDBJ databases">
        <title>Aureococcus anophagefferens CCMP1851 and Kratosvirus quantuckense: Draft genome of a second virus-susceptible host strain in the model system.</title>
        <authorList>
            <person name="Chase E."/>
            <person name="Truchon A.R."/>
            <person name="Schepens W."/>
            <person name="Wilhelm S.W."/>
        </authorList>
    </citation>
    <scope>NUCLEOTIDE SEQUENCE [LARGE SCALE GENOMIC DNA]</scope>
    <source>
        <strain evidence="3 4">CCMP1851</strain>
    </source>
</reference>
<dbReference type="Proteomes" id="UP001363151">
    <property type="component" value="Unassembled WGS sequence"/>
</dbReference>